<evidence type="ECO:0000313" key="10">
    <source>
        <dbReference type="EMBL" id="USW52946.1"/>
    </source>
</evidence>
<dbReference type="SUPFAM" id="SSF47571">
    <property type="entry name" value="Cloroperoxidase"/>
    <property type="match status" value="1"/>
</dbReference>
<keyword evidence="6" id="KW-0408">Iron</keyword>
<dbReference type="Proteomes" id="UP001056384">
    <property type="component" value="Chromosome 5"/>
</dbReference>
<evidence type="ECO:0000313" key="11">
    <source>
        <dbReference type="Proteomes" id="UP001056384"/>
    </source>
</evidence>
<dbReference type="InterPro" id="IPR000028">
    <property type="entry name" value="Chloroperoxidase"/>
</dbReference>
<dbReference type="PANTHER" id="PTHR33577">
    <property type="entry name" value="STERIGMATOCYSTIN BIOSYNTHESIS PEROXIDASE STCC-RELATED"/>
    <property type="match status" value="1"/>
</dbReference>
<dbReference type="EMBL" id="CP099422">
    <property type="protein sequence ID" value="USW52946.1"/>
    <property type="molecule type" value="Genomic_DNA"/>
</dbReference>
<evidence type="ECO:0000256" key="2">
    <source>
        <dbReference type="ARBA" id="ARBA00022559"/>
    </source>
</evidence>
<evidence type="ECO:0000256" key="5">
    <source>
        <dbReference type="ARBA" id="ARBA00023002"/>
    </source>
</evidence>
<evidence type="ECO:0000256" key="7">
    <source>
        <dbReference type="ARBA" id="ARBA00025795"/>
    </source>
</evidence>
<protein>
    <submittedName>
        <fullName evidence="10">Chloroperoxidase</fullName>
    </submittedName>
</protein>
<evidence type="ECO:0000256" key="3">
    <source>
        <dbReference type="ARBA" id="ARBA00022617"/>
    </source>
</evidence>
<reference evidence="10" key="1">
    <citation type="submission" date="2022-06" db="EMBL/GenBank/DDBJ databases">
        <title>Complete genome sequences of two strains of the flax pathogen Septoria linicola.</title>
        <authorList>
            <person name="Lapalu N."/>
            <person name="Simon A."/>
            <person name="Demenou B."/>
            <person name="Paumier D."/>
            <person name="Guillot M.-P."/>
            <person name="Gout L."/>
            <person name="Valade R."/>
        </authorList>
    </citation>
    <scope>NUCLEOTIDE SEQUENCE</scope>
    <source>
        <strain evidence="10">SE15195</strain>
    </source>
</reference>
<keyword evidence="4" id="KW-0479">Metal-binding</keyword>
<dbReference type="AlphaFoldDB" id="A0A9Q9AYG0"/>
<evidence type="ECO:0000256" key="8">
    <source>
        <dbReference type="SAM" id="SignalP"/>
    </source>
</evidence>
<sequence>MKFSVQLLLAASATAFPTMMLEEAVKRDPTIVNKAIEFLEANDFSKRQAGAGSASAIFEPIPKFDAAKQLINVGPGSGHEWTAPRASDNRGPCPGLNAFANHGFLPRNGVATIQQYIDATETVVGMGPVLAGFLSILGAVLDGDLTSWSMGGTPAGALGSLRGNGLSGSHNKYEGDASPTRPDLYQEGDNYKTKVNQFQEMIDYSPGSVTMESLTNFRSHRFDTQIAANPYFFNGPFSGVAVQPAAYTFIFRFMANHSSADPIGLLNHDVVASWFGIEGTSGNYKLVNGKQGQEKIPLNWYRRAQEYPYEVTYFLADLLAAAALHPKFLNIGGNTNGVNSFTGVEIDDLSGGLINAGNLLQGNNLGCFVFQLAAQAKPDVLLGLLNPITDILGSLVTQLSCPQLRTFDDNLLKQFPGYTRKAVYSK</sequence>
<dbReference type="PROSITE" id="PS51405">
    <property type="entry name" value="HEME_HALOPEROXIDASE"/>
    <property type="match status" value="1"/>
</dbReference>
<dbReference type="PANTHER" id="PTHR33577:SF1">
    <property type="entry name" value="HEME HALOPEROXIDASE FAMILY PROFILE DOMAIN-CONTAINING PROTEIN"/>
    <property type="match status" value="1"/>
</dbReference>
<evidence type="ECO:0000256" key="1">
    <source>
        <dbReference type="ARBA" id="ARBA00001970"/>
    </source>
</evidence>
<keyword evidence="8" id="KW-0732">Signal</keyword>
<keyword evidence="5" id="KW-0560">Oxidoreductase</keyword>
<dbReference type="InterPro" id="IPR036851">
    <property type="entry name" value="Chloroperoxidase-like_sf"/>
</dbReference>
<feature type="domain" description="Heme haloperoxidase family profile" evidence="9">
    <location>
        <begin position="77"/>
        <end position="320"/>
    </location>
</feature>
<keyword evidence="11" id="KW-1185">Reference proteome</keyword>
<evidence type="ECO:0000259" key="9">
    <source>
        <dbReference type="PROSITE" id="PS51405"/>
    </source>
</evidence>
<feature type="chain" id="PRO_5040362394" evidence="8">
    <location>
        <begin position="16"/>
        <end position="426"/>
    </location>
</feature>
<dbReference type="GO" id="GO:0046872">
    <property type="term" value="F:metal ion binding"/>
    <property type="evidence" value="ECO:0007669"/>
    <property type="project" value="UniProtKB-KW"/>
</dbReference>
<gene>
    <name evidence="10" type="ORF">Slin15195_G062650</name>
</gene>
<keyword evidence="2" id="KW-0575">Peroxidase</keyword>
<comment type="similarity">
    <text evidence="7">Belongs to the chloroperoxidase family.</text>
</comment>
<dbReference type="GO" id="GO:0004601">
    <property type="term" value="F:peroxidase activity"/>
    <property type="evidence" value="ECO:0007669"/>
    <property type="project" value="UniProtKB-KW"/>
</dbReference>
<accession>A0A9Q9AYG0</accession>
<proteinExistence type="inferred from homology"/>
<dbReference type="Gene3D" id="1.10.489.10">
    <property type="entry name" value="Chloroperoxidase-like"/>
    <property type="match status" value="1"/>
</dbReference>
<keyword evidence="3" id="KW-0349">Heme</keyword>
<name>A0A9Q9AYG0_9PEZI</name>
<evidence type="ECO:0000256" key="6">
    <source>
        <dbReference type="ARBA" id="ARBA00023004"/>
    </source>
</evidence>
<dbReference type="Pfam" id="PF01328">
    <property type="entry name" value="Peroxidase_2"/>
    <property type="match status" value="1"/>
</dbReference>
<feature type="signal peptide" evidence="8">
    <location>
        <begin position="1"/>
        <end position="15"/>
    </location>
</feature>
<organism evidence="10 11">
    <name type="scientific">Septoria linicola</name>
    <dbReference type="NCBI Taxonomy" id="215465"/>
    <lineage>
        <taxon>Eukaryota</taxon>
        <taxon>Fungi</taxon>
        <taxon>Dikarya</taxon>
        <taxon>Ascomycota</taxon>
        <taxon>Pezizomycotina</taxon>
        <taxon>Dothideomycetes</taxon>
        <taxon>Dothideomycetidae</taxon>
        <taxon>Mycosphaerellales</taxon>
        <taxon>Mycosphaerellaceae</taxon>
        <taxon>Septoria</taxon>
    </lineage>
</organism>
<evidence type="ECO:0000256" key="4">
    <source>
        <dbReference type="ARBA" id="ARBA00022723"/>
    </source>
</evidence>
<comment type="cofactor">
    <cofactor evidence="1">
        <name>heme b</name>
        <dbReference type="ChEBI" id="CHEBI:60344"/>
    </cofactor>
</comment>